<protein>
    <submittedName>
        <fullName evidence="2">Unnamed protein product</fullName>
    </submittedName>
</protein>
<feature type="region of interest" description="Disordered" evidence="1">
    <location>
        <begin position="690"/>
        <end position="723"/>
    </location>
</feature>
<evidence type="ECO:0000313" key="2">
    <source>
        <dbReference type="EMBL" id="GMF13083.1"/>
    </source>
</evidence>
<dbReference type="GO" id="GO:0030490">
    <property type="term" value="P:maturation of SSU-rRNA"/>
    <property type="evidence" value="ECO:0007669"/>
    <property type="project" value="InterPro"/>
</dbReference>
<name>A0A9W6TI67_9STRA</name>
<evidence type="ECO:0000256" key="1">
    <source>
        <dbReference type="SAM" id="MobiDB-lite"/>
    </source>
</evidence>
<organism evidence="2 3">
    <name type="scientific">Phytophthora lilii</name>
    <dbReference type="NCBI Taxonomy" id="2077276"/>
    <lineage>
        <taxon>Eukaryota</taxon>
        <taxon>Sar</taxon>
        <taxon>Stramenopiles</taxon>
        <taxon>Oomycota</taxon>
        <taxon>Peronosporomycetes</taxon>
        <taxon>Peronosporales</taxon>
        <taxon>Peronosporaceae</taxon>
        <taxon>Phytophthora</taxon>
    </lineage>
</organism>
<sequence length="812" mass="89143">MLLDTPISLWRGRAADAALLGANASQAKDGGWQVLVTSAEDVREFSAQTRKCLNHWTFRAGSAHALRVAAVRHPQSRLFFGVCGAPGVSASKKARQARRQEANKTAALPANEGLAVWSETDLDVAKWRRAPLQAGAKAFALLVHPKLKEEVVVVFQDGSFATYDEDVNRNLHSDDAKDAAFVEEEDEDEDADETVVWTCIESDNRSPLKGGLFLSVLMQKTSQKGDKQLELMVYQIVVPSQARRTGGVLEATLLVRRRVSLPDNEEFSSCAFHPETFSYSLIGRSGSWQTLRFSRDALTNALTLVASQQMPNLASAESDSTVPLHKKRKLQAANTSASGYSVSGVGSYTYLVSAALDSPTKLTAWDSKFAVPVSKAEINLASEKDIDSEVLVGRSSQDGIGKLVQLASVGTGEAMVAAFERGVFLVYVRNKNSTLASVLGAMTYEDSAIPAMPNSSVQWGDVTATSSVNNDTLDAETWKSNMCGDDDRERQLIADLSDPQATPTAAEFSKRLNEALKKHKNKRKAGEEDGEELSYRLLQTVTRRCLDSTDLKLWGPLEKMILTNRLSARVEPTLLPTLMQHNQFALLEAAIVNLIDVDERSIVHMLKYFIRKSSNSAFIDFVTKQVKFQNKKADNVDSGAAFERFAVALLGLPTNSVFLHHAIRELQLEEVLLVLAICKKLLLVHTTGDDAEEEEETAKSPKKSKKTKKSEQENGLAVQKEERRFTPLPSASKCCAWINALLDGHLSGLVQRASQNAEVLRTLHQLESLVHLQLDASAQYEKVHGVLSNFLSGVKLPKAPGIPDYSIEELHL</sequence>
<comment type="caution">
    <text evidence="2">The sequence shown here is derived from an EMBL/GenBank/DDBJ whole genome shotgun (WGS) entry which is preliminary data.</text>
</comment>
<proteinExistence type="predicted"/>
<accession>A0A9W6TI67</accession>
<dbReference type="AlphaFoldDB" id="A0A9W6TI67"/>
<dbReference type="GO" id="GO:0003723">
    <property type="term" value="F:RNA binding"/>
    <property type="evidence" value="ECO:0007669"/>
    <property type="project" value="TreeGrafter"/>
</dbReference>
<dbReference type="PANTHER" id="PTHR15633">
    <property type="entry name" value="NUCLEOLAR PROTEIN 11"/>
    <property type="match status" value="1"/>
</dbReference>
<keyword evidence="3" id="KW-1185">Reference proteome</keyword>
<reference evidence="2" key="1">
    <citation type="submission" date="2023-04" db="EMBL/GenBank/DDBJ databases">
        <title>Phytophthora lilii NBRC 32176.</title>
        <authorList>
            <person name="Ichikawa N."/>
            <person name="Sato H."/>
            <person name="Tonouchi N."/>
        </authorList>
    </citation>
    <scope>NUCLEOTIDE SEQUENCE</scope>
    <source>
        <strain evidence="2">NBRC 32176</strain>
    </source>
</reference>
<evidence type="ECO:0000313" key="3">
    <source>
        <dbReference type="Proteomes" id="UP001165083"/>
    </source>
</evidence>
<gene>
    <name evidence="2" type="ORF">Plil01_000359800</name>
</gene>
<dbReference type="EMBL" id="BSXW01000142">
    <property type="protein sequence ID" value="GMF13083.1"/>
    <property type="molecule type" value="Genomic_DNA"/>
</dbReference>
<dbReference type="Proteomes" id="UP001165083">
    <property type="component" value="Unassembled WGS sequence"/>
</dbReference>
<dbReference type="InterPro" id="IPR042859">
    <property type="entry name" value="NOL11"/>
</dbReference>
<dbReference type="PANTHER" id="PTHR15633:SF2">
    <property type="entry name" value="NUCLEOLAR PROTEIN 11"/>
    <property type="match status" value="1"/>
</dbReference>
<dbReference type="OrthoDB" id="6502630at2759"/>
<dbReference type="GO" id="GO:0005730">
    <property type="term" value="C:nucleolus"/>
    <property type="evidence" value="ECO:0007669"/>
    <property type="project" value="TreeGrafter"/>
</dbReference>